<evidence type="ECO:0000259" key="1">
    <source>
        <dbReference type="Pfam" id="PF03372"/>
    </source>
</evidence>
<dbReference type="EMBL" id="LJUI01000005">
    <property type="protein sequence ID" value="KPK71262.1"/>
    <property type="molecule type" value="Genomic_DNA"/>
</dbReference>
<accession>A0A0S8GEJ4</accession>
<reference evidence="3 4" key="1">
    <citation type="journal article" date="2015" name="Microbiome">
        <title>Genomic resolution of linkages in carbon, nitrogen, and sulfur cycling among widespread estuary sediment bacteria.</title>
        <authorList>
            <person name="Baker B.J."/>
            <person name="Lazar C.S."/>
            <person name="Teske A.P."/>
            <person name="Dick G.J."/>
        </authorList>
    </citation>
    <scope>NUCLEOTIDE SEQUENCE [LARGE SCALE GENOMIC DNA]</scope>
    <source>
        <strain evidence="3">SM23_40</strain>
    </source>
</reference>
<gene>
    <name evidence="3" type="ORF">AMJ82_01215</name>
</gene>
<dbReference type="Pfam" id="PF18962">
    <property type="entry name" value="Por_Secre_tail"/>
    <property type="match status" value="1"/>
</dbReference>
<dbReference type="InterPro" id="IPR026444">
    <property type="entry name" value="Secre_tail"/>
</dbReference>
<proteinExistence type="predicted"/>
<dbReference type="NCBIfam" id="TIGR04183">
    <property type="entry name" value="Por_Secre_tail"/>
    <property type="match status" value="1"/>
</dbReference>
<dbReference type="Proteomes" id="UP000051717">
    <property type="component" value="Unassembled WGS sequence"/>
</dbReference>
<dbReference type="SUPFAM" id="SSF56219">
    <property type="entry name" value="DNase I-like"/>
    <property type="match status" value="1"/>
</dbReference>
<sequence length="393" mass="43436">MWIRLALLTFIFQLPVLAAVGASLVSPRGEETSLEIVTWNIEWFPREGEATVQAVRQLVEDLDIDLYAVQEIADTAAFRSLLYSLPGYDGFWSPDAYTWGDYQKTGLIWRADQIAVSGLTSLFVGDDYAFPRPPIQVYVTASDGENEFDFHLVVLHLKAGGGEDNEARRRAAIETLKAYLDAQRQTAVDPDVIVAGDWNDELDDPSWDNVFNLFLADSLNYSFMTAPLAGDTRWASYPSTGSLIDHLLIDEEASSAYEGGFTETLRLDDEYAAYHAVVSDHRPVMSVFPIFPGNEPNGGADTTAASPGVALSYPFPNPASQMVEGTFYLPTPGWATLNLYNVGGQRVSRLPSGYFSEGSHSYSFNVDALTSGVYFVILITEEHRYSRKTAIVK</sequence>
<protein>
    <submittedName>
        <fullName evidence="3">Uncharacterized protein</fullName>
    </submittedName>
</protein>
<evidence type="ECO:0000259" key="2">
    <source>
        <dbReference type="Pfam" id="PF18962"/>
    </source>
</evidence>
<dbReference type="Gene3D" id="3.60.10.10">
    <property type="entry name" value="Endonuclease/exonuclease/phosphatase"/>
    <property type="match status" value="1"/>
</dbReference>
<dbReference type="GO" id="GO:0003824">
    <property type="term" value="F:catalytic activity"/>
    <property type="evidence" value="ECO:0007669"/>
    <property type="project" value="InterPro"/>
</dbReference>
<evidence type="ECO:0000313" key="4">
    <source>
        <dbReference type="Proteomes" id="UP000051717"/>
    </source>
</evidence>
<dbReference type="InterPro" id="IPR005135">
    <property type="entry name" value="Endo/exonuclease/phosphatase"/>
</dbReference>
<dbReference type="Pfam" id="PF03372">
    <property type="entry name" value="Exo_endo_phos"/>
    <property type="match status" value="1"/>
</dbReference>
<dbReference type="InterPro" id="IPR036691">
    <property type="entry name" value="Endo/exonu/phosph_ase_sf"/>
</dbReference>
<organism evidence="3 4">
    <name type="scientific">candidate division TA06 bacterium SM23_40</name>
    <dbReference type="NCBI Taxonomy" id="1703774"/>
    <lineage>
        <taxon>Bacteria</taxon>
        <taxon>Bacteria division TA06</taxon>
    </lineage>
</organism>
<dbReference type="AlphaFoldDB" id="A0A0S8GEJ4"/>
<feature type="domain" description="Secretion system C-terminal sorting" evidence="2">
    <location>
        <begin position="315"/>
        <end position="391"/>
    </location>
</feature>
<name>A0A0S8GEJ4_UNCT6</name>
<evidence type="ECO:0000313" key="3">
    <source>
        <dbReference type="EMBL" id="KPK71262.1"/>
    </source>
</evidence>
<comment type="caution">
    <text evidence="3">The sequence shown here is derived from an EMBL/GenBank/DDBJ whole genome shotgun (WGS) entry which is preliminary data.</text>
</comment>
<feature type="domain" description="Endonuclease/exonuclease/phosphatase" evidence="1">
    <location>
        <begin position="37"/>
        <end position="281"/>
    </location>
</feature>